<evidence type="ECO:0000256" key="2">
    <source>
        <dbReference type="ARBA" id="ARBA00006991"/>
    </source>
</evidence>
<keyword evidence="8" id="KW-0804">Transcription</keyword>
<feature type="compositionally biased region" description="Basic and acidic residues" evidence="11">
    <location>
        <begin position="548"/>
        <end position="559"/>
    </location>
</feature>
<feature type="region of interest" description="Disordered" evidence="11">
    <location>
        <begin position="472"/>
        <end position="796"/>
    </location>
</feature>
<dbReference type="FunFam" id="3.30.160.60:FF:000193">
    <property type="entry name" value="Zinc finger protein 300"/>
    <property type="match status" value="1"/>
</dbReference>
<keyword evidence="5 10" id="KW-0863">Zinc-finger</keyword>
<evidence type="ECO:0000256" key="8">
    <source>
        <dbReference type="ARBA" id="ARBA00023163"/>
    </source>
</evidence>
<dbReference type="PROSITE" id="PS00028">
    <property type="entry name" value="ZINC_FINGER_C2H2_1"/>
    <property type="match status" value="2"/>
</dbReference>
<dbReference type="PANTHER" id="PTHR14003:SF20">
    <property type="entry name" value="FINGER DOMAIN PROTEIN, PUTATIVE (AFU_ORTHOLOGUE AFUA_4G10380)-RELATED"/>
    <property type="match status" value="1"/>
</dbReference>
<feature type="compositionally biased region" description="Low complexity" evidence="11">
    <location>
        <begin position="156"/>
        <end position="170"/>
    </location>
</feature>
<feature type="compositionally biased region" description="Polar residues" evidence="11">
    <location>
        <begin position="145"/>
        <end position="155"/>
    </location>
</feature>
<sequence length="796" mass="87074">MKERSLNFFQWRELNSVREYRGRYREIFPPSKRADRKGGPERIFKVFSVELRFATTIHRTDVPDPVTEHSNWRLFSARDEYNQRQSFEELHLIEHLLPSSSPTTTSLSPPMALPSLKDLLPDHLFYGVAPSTGNYFVPPPPPPTSATFLPSQPLYSQGSSASFSSHQTQQERFSSHSTHAAYGQASASDPSHSVRRDPNIGGSLALSDLDRTRFIFDGPSLQVSDNGQNDPIDPYWSDDGINDALDHGREESSGSNDRVKKHNCKTCGKGFNRPSSLRIHANTHTGAKPYVCPFPLCGRTFNVSSNMRRHYRNHSTRAPAPLPPLQFDSTDRIHLPANSWAAEPEPSHTFVQDGHRVSTGIPPLPHVSATPQTIDIYRTGPYMERFGSAMLGAEAAARAAWRAESSVRGQLAHTVGPHVQYEYPCPPLSTGSTSAEALYPATSASRYAVHQPRLDGPNPAGAEVVHEDDGTYSLQDHHLPNAFPPSLPPVPTPGRRSAPSYTQGGHFDAPLTPPHTNEASLSPPLRARSRAPLLGDERSTSRQVHSTTHAEESGHDGGHSTHLQPRPDAVGGGRSSSDYVPISRHDNLLLGAISDPSADEDRKQRRDEAKGVVMEQKTEVRQQPSPDTPSFHVSELRSDGLGSRSSEKADDTAVSENEARKDVVAGEELGVTRRSSLTLKDILHDVQEPHIGESSTLSTQTHQTPPNASTISTSPSGPALPREMPNSAPAVQSQSQDSESRSEKRAVGTTPGAAPPPPYPLYSLPPADVADDADRATRKTAGKVESARPKKKRRRR</sequence>
<protein>
    <recommendedName>
        <fullName evidence="12">C2H2-type domain-containing protein</fullName>
    </recommendedName>
</protein>
<dbReference type="Proteomes" id="UP000757232">
    <property type="component" value="Unassembled WGS sequence"/>
</dbReference>
<dbReference type="Gene3D" id="3.30.160.60">
    <property type="entry name" value="Classic Zinc Finger"/>
    <property type="match status" value="2"/>
</dbReference>
<keyword evidence="7" id="KW-0805">Transcription regulation</keyword>
<gene>
    <name evidence="13" type="ORF">A7U60_g3517</name>
</gene>
<reference evidence="13" key="1">
    <citation type="submission" date="2016-06" db="EMBL/GenBank/DDBJ databases">
        <title>Draft Genome sequence of the fungus Inonotus baumii.</title>
        <authorList>
            <person name="Zhu H."/>
            <person name="Lin W."/>
        </authorList>
    </citation>
    <scope>NUCLEOTIDE SEQUENCE</scope>
    <source>
        <strain evidence="13">821</strain>
    </source>
</reference>
<dbReference type="InterPro" id="IPR036236">
    <property type="entry name" value="Znf_C2H2_sf"/>
</dbReference>
<feature type="compositionally biased region" description="Polar residues" evidence="11">
    <location>
        <begin position="693"/>
        <end position="716"/>
    </location>
</feature>
<comment type="subcellular location">
    <subcellularLocation>
        <location evidence="1">Nucleus</location>
    </subcellularLocation>
</comment>
<dbReference type="SMART" id="SM00355">
    <property type="entry name" value="ZnF_C2H2"/>
    <property type="match status" value="2"/>
</dbReference>
<evidence type="ECO:0000313" key="14">
    <source>
        <dbReference type="Proteomes" id="UP000757232"/>
    </source>
</evidence>
<dbReference type="GO" id="GO:0000981">
    <property type="term" value="F:DNA-binding transcription factor activity, RNA polymerase II-specific"/>
    <property type="evidence" value="ECO:0007669"/>
    <property type="project" value="TreeGrafter"/>
</dbReference>
<comment type="similarity">
    <text evidence="2">Belongs to the krueppel C2H2-type zinc-finger protein family.</text>
</comment>
<proteinExistence type="inferred from homology"/>
<feature type="domain" description="C2H2-type" evidence="12">
    <location>
        <begin position="290"/>
        <end position="319"/>
    </location>
</feature>
<feature type="region of interest" description="Disordered" evidence="11">
    <location>
        <begin position="136"/>
        <end position="200"/>
    </location>
</feature>
<evidence type="ECO:0000313" key="13">
    <source>
        <dbReference type="EMBL" id="OCB89316.1"/>
    </source>
</evidence>
<dbReference type="EMBL" id="LNZH02000158">
    <property type="protein sequence ID" value="OCB89316.1"/>
    <property type="molecule type" value="Genomic_DNA"/>
</dbReference>
<dbReference type="GO" id="GO:0000978">
    <property type="term" value="F:RNA polymerase II cis-regulatory region sequence-specific DNA binding"/>
    <property type="evidence" value="ECO:0007669"/>
    <property type="project" value="TreeGrafter"/>
</dbReference>
<dbReference type="InterPro" id="IPR013087">
    <property type="entry name" value="Znf_C2H2_type"/>
</dbReference>
<accession>A0A9Q5I0J3</accession>
<dbReference type="OrthoDB" id="6077919at2759"/>
<dbReference type="Pfam" id="PF00096">
    <property type="entry name" value="zf-C2H2"/>
    <property type="match status" value="2"/>
</dbReference>
<dbReference type="SUPFAM" id="SSF57667">
    <property type="entry name" value="beta-beta-alpha zinc fingers"/>
    <property type="match status" value="1"/>
</dbReference>
<evidence type="ECO:0000256" key="3">
    <source>
        <dbReference type="ARBA" id="ARBA00022723"/>
    </source>
</evidence>
<feature type="compositionally biased region" description="Basic and acidic residues" evidence="11">
    <location>
        <begin position="645"/>
        <end position="664"/>
    </location>
</feature>
<dbReference type="PROSITE" id="PS50157">
    <property type="entry name" value="ZINC_FINGER_C2H2_2"/>
    <property type="match status" value="2"/>
</dbReference>
<organism evidence="13 14">
    <name type="scientific">Sanghuangporus baumii</name>
    <name type="common">Phellinus baumii</name>
    <dbReference type="NCBI Taxonomy" id="108892"/>
    <lineage>
        <taxon>Eukaryota</taxon>
        <taxon>Fungi</taxon>
        <taxon>Dikarya</taxon>
        <taxon>Basidiomycota</taxon>
        <taxon>Agaricomycotina</taxon>
        <taxon>Agaricomycetes</taxon>
        <taxon>Hymenochaetales</taxon>
        <taxon>Hymenochaetaceae</taxon>
        <taxon>Sanghuangporus</taxon>
    </lineage>
</organism>
<feature type="compositionally biased region" description="Pro residues" evidence="11">
    <location>
        <begin position="482"/>
        <end position="492"/>
    </location>
</feature>
<evidence type="ECO:0000256" key="1">
    <source>
        <dbReference type="ARBA" id="ARBA00004123"/>
    </source>
</evidence>
<dbReference type="GO" id="GO:0005667">
    <property type="term" value="C:transcription regulator complex"/>
    <property type="evidence" value="ECO:0007669"/>
    <property type="project" value="TreeGrafter"/>
</dbReference>
<evidence type="ECO:0000256" key="6">
    <source>
        <dbReference type="ARBA" id="ARBA00022833"/>
    </source>
</evidence>
<comment type="caution">
    <text evidence="13">The sequence shown here is derived from an EMBL/GenBank/DDBJ whole genome shotgun (WGS) entry which is preliminary data.</text>
</comment>
<feature type="domain" description="C2H2-type" evidence="12">
    <location>
        <begin position="262"/>
        <end position="289"/>
    </location>
</feature>
<feature type="compositionally biased region" description="Basic and acidic residues" evidence="11">
    <location>
        <begin position="681"/>
        <end position="691"/>
    </location>
</feature>
<keyword evidence="9" id="KW-0539">Nucleus</keyword>
<evidence type="ECO:0000256" key="10">
    <source>
        <dbReference type="PROSITE-ProRule" id="PRU00042"/>
    </source>
</evidence>
<evidence type="ECO:0000256" key="9">
    <source>
        <dbReference type="ARBA" id="ARBA00023242"/>
    </source>
</evidence>
<dbReference type="AlphaFoldDB" id="A0A9Q5I0J3"/>
<keyword evidence="3" id="KW-0479">Metal-binding</keyword>
<evidence type="ECO:0000259" key="12">
    <source>
        <dbReference type="PROSITE" id="PS50157"/>
    </source>
</evidence>
<evidence type="ECO:0000256" key="7">
    <source>
        <dbReference type="ARBA" id="ARBA00023015"/>
    </source>
</evidence>
<dbReference type="PANTHER" id="PTHR14003">
    <property type="entry name" value="TRANSCRIPTIONAL REPRESSOR PROTEIN YY"/>
    <property type="match status" value="1"/>
</dbReference>
<name>A0A9Q5I0J3_SANBA</name>
<evidence type="ECO:0000256" key="4">
    <source>
        <dbReference type="ARBA" id="ARBA00022737"/>
    </source>
</evidence>
<keyword evidence="14" id="KW-1185">Reference proteome</keyword>
<evidence type="ECO:0000256" key="11">
    <source>
        <dbReference type="SAM" id="MobiDB-lite"/>
    </source>
</evidence>
<evidence type="ECO:0000256" key="5">
    <source>
        <dbReference type="ARBA" id="ARBA00022771"/>
    </source>
</evidence>
<keyword evidence="6" id="KW-0862">Zinc</keyword>
<dbReference type="GO" id="GO:0031519">
    <property type="term" value="C:PcG protein complex"/>
    <property type="evidence" value="ECO:0007669"/>
    <property type="project" value="TreeGrafter"/>
</dbReference>
<dbReference type="GO" id="GO:0000785">
    <property type="term" value="C:chromatin"/>
    <property type="evidence" value="ECO:0007669"/>
    <property type="project" value="TreeGrafter"/>
</dbReference>
<keyword evidence="4" id="KW-0677">Repeat</keyword>
<dbReference type="GO" id="GO:0008270">
    <property type="term" value="F:zinc ion binding"/>
    <property type="evidence" value="ECO:0007669"/>
    <property type="project" value="UniProtKB-KW"/>
</dbReference>
<feature type="compositionally biased region" description="Basic and acidic residues" evidence="11">
    <location>
        <begin position="599"/>
        <end position="620"/>
    </location>
</feature>